<organism evidence="1">
    <name type="scientific">Woronichinia naegeliana WA131</name>
    <dbReference type="NCBI Taxonomy" id="2824559"/>
    <lineage>
        <taxon>Bacteria</taxon>
        <taxon>Bacillati</taxon>
        <taxon>Cyanobacteriota</taxon>
        <taxon>Cyanophyceae</taxon>
        <taxon>Synechococcales</taxon>
        <taxon>Coelosphaeriaceae</taxon>
        <taxon>Woronichinia</taxon>
    </lineage>
</organism>
<gene>
    <name evidence="1" type="ORF">KA717_08295</name>
</gene>
<dbReference type="EMBL" id="CP073041">
    <property type="protein sequence ID" value="UXE62714.1"/>
    <property type="molecule type" value="Genomic_DNA"/>
</dbReference>
<protein>
    <submittedName>
        <fullName evidence="1">Uncharacterized protein</fullName>
    </submittedName>
</protein>
<dbReference type="KEGG" id="wna:KA717_08295"/>
<name>A0A977KZC0_9CYAN</name>
<reference evidence="1" key="1">
    <citation type="submission" date="2021-04" db="EMBL/GenBank/DDBJ databases">
        <title>Genome sequence of Woronichinia naegeliana from Washington state freshwater lake bloom.</title>
        <authorList>
            <person name="Dreher T.W."/>
        </authorList>
    </citation>
    <scope>NUCLEOTIDE SEQUENCE</scope>
    <source>
        <strain evidence="1">WA131</strain>
    </source>
</reference>
<dbReference type="Proteomes" id="UP001065613">
    <property type="component" value="Chromosome"/>
</dbReference>
<proteinExistence type="predicted"/>
<dbReference type="AlphaFoldDB" id="A0A977KZC0"/>
<sequence>MIMKELRQFVQQLQALGQEYPTVILLDYIDRLDTQIQNFDGNNLPDTVQSFPSVRQSLLDQLSRLE</sequence>
<evidence type="ECO:0000313" key="1">
    <source>
        <dbReference type="EMBL" id="UXE62714.1"/>
    </source>
</evidence>
<accession>A0A977KZC0</accession>